<reference evidence="1 2" key="1">
    <citation type="journal article" date="2019" name="Sci. Rep.">
        <title>Orb-weaving spider Araneus ventricosus genome elucidates the spidroin gene catalogue.</title>
        <authorList>
            <person name="Kono N."/>
            <person name="Nakamura H."/>
            <person name="Ohtoshi R."/>
            <person name="Moran D.A.P."/>
            <person name="Shinohara A."/>
            <person name="Yoshida Y."/>
            <person name="Fujiwara M."/>
            <person name="Mori M."/>
            <person name="Tomita M."/>
            <person name="Arakawa K."/>
        </authorList>
    </citation>
    <scope>NUCLEOTIDE SEQUENCE [LARGE SCALE GENOMIC DNA]</scope>
</reference>
<dbReference type="AlphaFoldDB" id="A0A4Y2NYV2"/>
<gene>
    <name evidence="1" type="ORF">AVEN_91040_1</name>
</gene>
<organism evidence="1 2">
    <name type="scientific">Araneus ventricosus</name>
    <name type="common">Orbweaver spider</name>
    <name type="synonym">Epeira ventricosa</name>
    <dbReference type="NCBI Taxonomy" id="182803"/>
    <lineage>
        <taxon>Eukaryota</taxon>
        <taxon>Metazoa</taxon>
        <taxon>Ecdysozoa</taxon>
        <taxon>Arthropoda</taxon>
        <taxon>Chelicerata</taxon>
        <taxon>Arachnida</taxon>
        <taxon>Araneae</taxon>
        <taxon>Araneomorphae</taxon>
        <taxon>Entelegynae</taxon>
        <taxon>Araneoidea</taxon>
        <taxon>Araneidae</taxon>
        <taxon>Araneus</taxon>
    </lineage>
</organism>
<evidence type="ECO:0000313" key="1">
    <source>
        <dbReference type="EMBL" id="GBN44768.1"/>
    </source>
</evidence>
<dbReference type="Proteomes" id="UP000499080">
    <property type="component" value="Unassembled WGS sequence"/>
</dbReference>
<accession>A0A4Y2NYV2</accession>
<keyword evidence="2" id="KW-1185">Reference proteome</keyword>
<sequence>MRSKRGDCSDVGPVAGFRTGVIGDRLVSRDPGGSQNLSHLHPALNRSRIYDIEYGEGASRRISAYGLILGKSATVSDKKIKLLYFEIKLFKI</sequence>
<comment type="caution">
    <text evidence="1">The sequence shown here is derived from an EMBL/GenBank/DDBJ whole genome shotgun (WGS) entry which is preliminary data.</text>
</comment>
<dbReference type="EMBL" id="BGPR01010191">
    <property type="protein sequence ID" value="GBN44768.1"/>
    <property type="molecule type" value="Genomic_DNA"/>
</dbReference>
<evidence type="ECO:0000313" key="2">
    <source>
        <dbReference type="Proteomes" id="UP000499080"/>
    </source>
</evidence>
<protein>
    <submittedName>
        <fullName evidence="1">Uncharacterized protein</fullName>
    </submittedName>
</protein>
<name>A0A4Y2NYV2_ARAVE</name>
<proteinExistence type="predicted"/>